<evidence type="ECO:0000256" key="5">
    <source>
        <dbReference type="SAM" id="Phobius"/>
    </source>
</evidence>
<keyword evidence="2 5" id="KW-0812">Transmembrane</keyword>
<evidence type="ECO:0000256" key="4">
    <source>
        <dbReference type="ARBA" id="ARBA00023136"/>
    </source>
</evidence>
<dbReference type="Proteomes" id="UP000334990">
    <property type="component" value="Unassembled WGS sequence"/>
</dbReference>
<proteinExistence type="predicted"/>
<keyword evidence="8" id="KW-1185">Reference proteome</keyword>
<dbReference type="AlphaFoldDB" id="A0A5M3VV15"/>
<comment type="caution">
    <text evidence="7">The sequence shown here is derived from an EMBL/GenBank/DDBJ whole genome shotgun (WGS) entry which is preliminary data.</text>
</comment>
<feature type="domain" description="Methylamine utilisation protein MauE" evidence="6">
    <location>
        <begin position="4"/>
        <end position="123"/>
    </location>
</feature>
<dbReference type="InterPro" id="IPR009908">
    <property type="entry name" value="Methylamine_util_MauE"/>
</dbReference>
<name>A0A5M3VV15_9ACTN</name>
<dbReference type="Pfam" id="PF07291">
    <property type="entry name" value="MauE"/>
    <property type="match status" value="1"/>
</dbReference>
<evidence type="ECO:0000256" key="1">
    <source>
        <dbReference type="ARBA" id="ARBA00004141"/>
    </source>
</evidence>
<feature type="transmembrane region" description="Helical" evidence="5">
    <location>
        <begin position="42"/>
        <end position="63"/>
    </location>
</feature>
<evidence type="ECO:0000256" key="3">
    <source>
        <dbReference type="ARBA" id="ARBA00022989"/>
    </source>
</evidence>
<dbReference type="RefSeq" id="WP_155335905.1">
    <property type="nucleotide sequence ID" value="NZ_BAAABN010000042.1"/>
</dbReference>
<dbReference type="GO" id="GO:0030416">
    <property type="term" value="P:methylamine metabolic process"/>
    <property type="evidence" value="ECO:0007669"/>
    <property type="project" value="InterPro"/>
</dbReference>
<sequence length="171" mass="17486">MILIADVALAGAVLLVVAGARHLARAGAVTRVIREHGLLPGWVVRCAVPVGPLLGLAVLAGWAVGADFRYVWAAAAAWQAALAGYLAILLRVRGRVPCGCLDAETRVSPLKIAVGVLWSVASAAMAGGALTPPPDVLARLLHLPLAGFVALLAVVAEKAADLVGTSRDRGR</sequence>
<dbReference type="EMBL" id="BLAD01000040">
    <property type="protein sequence ID" value="GER99521.1"/>
    <property type="molecule type" value="Genomic_DNA"/>
</dbReference>
<reference evidence="7 8" key="1">
    <citation type="submission" date="2019-10" db="EMBL/GenBank/DDBJ databases">
        <title>Whole genome shotgun sequence of Acrocarpospora corrugata NBRC 13972.</title>
        <authorList>
            <person name="Ichikawa N."/>
            <person name="Kimura A."/>
            <person name="Kitahashi Y."/>
            <person name="Komaki H."/>
            <person name="Oguchi A."/>
        </authorList>
    </citation>
    <scope>NUCLEOTIDE SEQUENCE [LARGE SCALE GENOMIC DNA]</scope>
    <source>
        <strain evidence="7 8">NBRC 13972</strain>
    </source>
</reference>
<feature type="transmembrane region" description="Helical" evidence="5">
    <location>
        <begin position="110"/>
        <end position="130"/>
    </location>
</feature>
<feature type="transmembrane region" description="Helical" evidence="5">
    <location>
        <begin position="137"/>
        <end position="156"/>
    </location>
</feature>
<evidence type="ECO:0000259" key="6">
    <source>
        <dbReference type="Pfam" id="PF07291"/>
    </source>
</evidence>
<gene>
    <name evidence="7" type="ORF">Acor_15850</name>
</gene>
<keyword evidence="3 5" id="KW-1133">Transmembrane helix</keyword>
<accession>A0A5M3VV15</accession>
<feature type="transmembrane region" description="Helical" evidence="5">
    <location>
        <begin position="70"/>
        <end position="90"/>
    </location>
</feature>
<comment type="subcellular location">
    <subcellularLocation>
        <location evidence="1">Membrane</location>
        <topology evidence="1">Multi-pass membrane protein</topology>
    </subcellularLocation>
</comment>
<organism evidence="7 8">
    <name type="scientific">Acrocarpospora corrugata</name>
    <dbReference type="NCBI Taxonomy" id="35763"/>
    <lineage>
        <taxon>Bacteria</taxon>
        <taxon>Bacillati</taxon>
        <taxon>Actinomycetota</taxon>
        <taxon>Actinomycetes</taxon>
        <taxon>Streptosporangiales</taxon>
        <taxon>Streptosporangiaceae</taxon>
        <taxon>Acrocarpospora</taxon>
    </lineage>
</organism>
<evidence type="ECO:0000256" key="2">
    <source>
        <dbReference type="ARBA" id="ARBA00022692"/>
    </source>
</evidence>
<keyword evidence="4 5" id="KW-0472">Membrane</keyword>
<protein>
    <recommendedName>
        <fullName evidence="6">Methylamine utilisation protein MauE domain-containing protein</fullName>
    </recommendedName>
</protein>
<dbReference type="OrthoDB" id="3536656at2"/>
<dbReference type="GO" id="GO:0016020">
    <property type="term" value="C:membrane"/>
    <property type="evidence" value="ECO:0007669"/>
    <property type="project" value="UniProtKB-SubCell"/>
</dbReference>
<evidence type="ECO:0000313" key="8">
    <source>
        <dbReference type="Proteomes" id="UP000334990"/>
    </source>
</evidence>
<evidence type="ECO:0000313" key="7">
    <source>
        <dbReference type="EMBL" id="GER99521.1"/>
    </source>
</evidence>